<gene>
    <name evidence="2" type="ORF">ACKI1S_28955</name>
</gene>
<evidence type="ECO:0000313" key="3">
    <source>
        <dbReference type="Proteomes" id="UP001631993"/>
    </source>
</evidence>
<dbReference type="InterPro" id="IPR006311">
    <property type="entry name" value="TAT_signal"/>
</dbReference>
<dbReference type="Proteomes" id="UP001631993">
    <property type="component" value="Unassembled WGS sequence"/>
</dbReference>
<keyword evidence="3" id="KW-1185">Reference proteome</keyword>
<name>A0ABW9IT02_STRGJ</name>
<dbReference type="PROSITE" id="PS51318">
    <property type="entry name" value="TAT"/>
    <property type="match status" value="1"/>
</dbReference>
<feature type="region of interest" description="Disordered" evidence="1">
    <location>
        <begin position="238"/>
        <end position="264"/>
    </location>
</feature>
<dbReference type="RefSeq" id="WP_369277137.1">
    <property type="nucleotide sequence ID" value="NZ_JBJVMW010000009.1"/>
</dbReference>
<organism evidence="2 3">
    <name type="scientific">Streptomyces galilaeus</name>
    <dbReference type="NCBI Taxonomy" id="33899"/>
    <lineage>
        <taxon>Bacteria</taxon>
        <taxon>Bacillati</taxon>
        <taxon>Actinomycetota</taxon>
        <taxon>Actinomycetes</taxon>
        <taxon>Kitasatosporales</taxon>
        <taxon>Streptomycetaceae</taxon>
        <taxon>Streptomyces</taxon>
    </lineage>
</organism>
<evidence type="ECO:0000256" key="1">
    <source>
        <dbReference type="SAM" id="MobiDB-lite"/>
    </source>
</evidence>
<dbReference type="Pfam" id="PF11209">
    <property type="entry name" value="LmeA"/>
    <property type="match status" value="1"/>
</dbReference>
<protein>
    <submittedName>
        <fullName evidence="2">DUF2993 domain-containing protein</fullName>
    </submittedName>
</protein>
<evidence type="ECO:0000313" key="2">
    <source>
        <dbReference type="EMBL" id="MFM9650164.1"/>
    </source>
</evidence>
<comment type="caution">
    <text evidence="2">The sequence shown here is derived from an EMBL/GenBank/DDBJ whole genome shotgun (WGS) entry which is preliminary data.</text>
</comment>
<reference evidence="2 3" key="1">
    <citation type="submission" date="2024-12" db="EMBL/GenBank/DDBJ databases">
        <title>Forecasting of Potato common scab and diversities of Pathogenic streptomyces spp. in china.</title>
        <authorList>
            <person name="Handique U."/>
            <person name="Wu J."/>
        </authorList>
    </citation>
    <scope>NUCLEOTIDE SEQUENCE [LARGE SCALE GENOMIC DNA]</scope>
    <source>
        <strain evidence="2 3">ZRIMU1585</strain>
    </source>
</reference>
<dbReference type="InterPro" id="IPR021373">
    <property type="entry name" value="DUF2993"/>
</dbReference>
<proteinExistence type="predicted"/>
<dbReference type="EMBL" id="JBJVNE010000015">
    <property type="protein sequence ID" value="MFM9650164.1"/>
    <property type="molecule type" value="Genomic_DNA"/>
</dbReference>
<sequence>MRQPHRPSTYPRLSRRAIVAGAVLLALILVALAVMVDRVAAARVEARTAEAFQDGMDTAQRPAVHVRGFPVLTQLADGTLRHVDITAHDIPAQGADRPLPVTDLSVRLDDVRRSDDDHEAHARSAEAVAHLSYTDVSDALGLEISRGVRPGEVRAAVLLPLGDQVTVTTSVSVAAGNRIAFNDFRVTGGSLPAVGEELLTKAFEEPLQLRNIPTGLHLRTITTTATGLDARFTGSSVTFRPDGADEAEPAQPSAAGVAAPSPAP</sequence>
<accession>A0ABW9IT02</accession>
<feature type="compositionally biased region" description="Low complexity" evidence="1">
    <location>
        <begin position="249"/>
        <end position="264"/>
    </location>
</feature>